<dbReference type="Gene3D" id="1.10.10.60">
    <property type="entry name" value="Homeodomain-like"/>
    <property type="match status" value="1"/>
</dbReference>
<evidence type="ECO:0000313" key="5">
    <source>
        <dbReference type="Proteomes" id="UP000029965"/>
    </source>
</evidence>
<accession>A0A0D9QY81</accession>
<dbReference type="InterPro" id="IPR009057">
    <property type="entry name" value="Homeodomain-like_sf"/>
</dbReference>
<organism evidence="4 5">
    <name type="scientific">Chlorocebus sabaeus</name>
    <name type="common">Green monkey</name>
    <name type="synonym">Simia sabaea</name>
    <dbReference type="NCBI Taxonomy" id="60711"/>
    <lineage>
        <taxon>Eukaryota</taxon>
        <taxon>Metazoa</taxon>
        <taxon>Chordata</taxon>
        <taxon>Craniata</taxon>
        <taxon>Vertebrata</taxon>
        <taxon>Euteleostomi</taxon>
        <taxon>Mammalia</taxon>
        <taxon>Eutheria</taxon>
        <taxon>Euarchontoglires</taxon>
        <taxon>Primates</taxon>
        <taxon>Haplorrhini</taxon>
        <taxon>Catarrhini</taxon>
        <taxon>Cercopithecidae</taxon>
        <taxon>Cercopithecinae</taxon>
        <taxon>Chlorocebus</taxon>
    </lineage>
</organism>
<reference evidence="4 5" key="1">
    <citation type="submission" date="2014-03" db="EMBL/GenBank/DDBJ databases">
        <authorList>
            <person name="Warren W."/>
            <person name="Wilson R.K."/>
        </authorList>
    </citation>
    <scope>NUCLEOTIDE SEQUENCE</scope>
</reference>
<dbReference type="AlphaFoldDB" id="A0A0D9QY81"/>
<dbReference type="Proteomes" id="UP000029965">
    <property type="component" value="Chromosome 7"/>
</dbReference>
<evidence type="ECO:0000259" key="3">
    <source>
        <dbReference type="PROSITE" id="PS51253"/>
    </source>
</evidence>
<dbReference type="GO" id="GO:0005634">
    <property type="term" value="C:nucleus"/>
    <property type="evidence" value="ECO:0007669"/>
    <property type="project" value="TreeGrafter"/>
</dbReference>
<protein>
    <recommendedName>
        <fullName evidence="3">HTH CENPB-type domain-containing protein</fullName>
    </recommendedName>
</protein>
<reference evidence="4" key="2">
    <citation type="submission" date="2025-08" db="UniProtKB">
        <authorList>
            <consortium name="Ensembl"/>
        </authorList>
    </citation>
    <scope>IDENTIFICATION</scope>
</reference>
<dbReference type="SUPFAM" id="SSF46689">
    <property type="entry name" value="Homeodomain-like"/>
    <property type="match status" value="1"/>
</dbReference>
<dbReference type="eggNOG" id="KOG3105">
    <property type="taxonomic scope" value="Eukaryota"/>
</dbReference>
<dbReference type="InterPro" id="IPR006600">
    <property type="entry name" value="HTH_CenpB_DNA-bd_dom"/>
</dbReference>
<dbReference type="GO" id="GO:0003677">
    <property type="term" value="F:DNA binding"/>
    <property type="evidence" value="ECO:0007669"/>
    <property type="project" value="UniProtKB-KW"/>
</dbReference>
<keyword evidence="5" id="KW-1185">Reference proteome</keyword>
<dbReference type="OMA" id="ARTYIAK"/>
<feature type="domain" description="HTH CENPB-type" evidence="3">
    <location>
        <begin position="56"/>
        <end position="135"/>
    </location>
</feature>
<evidence type="ECO:0000313" key="4">
    <source>
        <dbReference type="Ensembl" id="ENSCSAP00000001320.1"/>
    </source>
</evidence>
<feature type="region of interest" description="Disordered" evidence="2">
    <location>
        <begin position="1"/>
        <end position="23"/>
    </location>
</feature>
<proteinExistence type="predicted"/>
<reference evidence="4" key="3">
    <citation type="submission" date="2025-09" db="UniProtKB">
        <authorList>
            <consortium name="Ensembl"/>
        </authorList>
    </citation>
    <scope>IDENTIFICATION</scope>
</reference>
<dbReference type="SMART" id="SM00674">
    <property type="entry name" value="CENPB"/>
    <property type="match status" value="1"/>
</dbReference>
<name>A0A0D9QY81_CHLSB</name>
<dbReference type="InterPro" id="IPR050863">
    <property type="entry name" value="CenT-Element_Derived"/>
</dbReference>
<dbReference type="Ensembl" id="ENSCSAT00000003028.1">
    <property type="protein sequence ID" value="ENSCSAP00000001320.1"/>
    <property type="gene ID" value="ENSCSAG00000004997.1"/>
</dbReference>
<dbReference type="PROSITE" id="PS51253">
    <property type="entry name" value="HTH_CENPB"/>
    <property type="match status" value="1"/>
</dbReference>
<dbReference type="Pfam" id="PF03221">
    <property type="entry name" value="HTH_Tnp_Tc5"/>
    <property type="match status" value="1"/>
</dbReference>
<dbReference type="Pfam" id="PF03184">
    <property type="entry name" value="DDE_1"/>
    <property type="match status" value="1"/>
</dbReference>
<dbReference type="PANTHER" id="PTHR19303">
    <property type="entry name" value="TRANSPOSON"/>
    <property type="match status" value="1"/>
</dbReference>
<dbReference type="PANTHER" id="PTHR19303:SF26">
    <property type="entry name" value="TIGGER TRANSPOSABLE ELEMENT-DERIVED PROTEIN 1"/>
    <property type="match status" value="1"/>
</dbReference>
<evidence type="ECO:0000256" key="2">
    <source>
        <dbReference type="SAM" id="MobiDB-lite"/>
    </source>
</evidence>
<dbReference type="Bgee" id="ENSCSAG00000004997">
    <property type="expression patterns" value="Expressed in blood and 2 other cell types or tissues"/>
</dbReference>
<keyword evidence="1" id="KW-0238">DNA-binding</keyword>
<feature type="compositionally biased region" description="Basic residues" evidence="2">
    <location>
        <begin position="1"/>
        <end position="15"/>
    </location>
</feature>
<sequence length="517" mass="59449">SSKRKNRMSHFKSKARNFSEKSVTKAKIGQKQSLLHQTVNQVVNGKEKFLKEIQSASPVNANSLIADVGKVLVICIEDQTSHNSPISQRRIQRKALTLLNSVKAERREKAGEEKFEAGRGWFMRFKEGSCLYNIKVQDEAASVAVEAASSYPEDLAKIVDEGGYTKQQIFNEDKTAFWKKISSKTFIVREQKSMPGFKASKYRGAKATGIFKLKAMLIYHPENSKSLKSYTKSTLPMLCRWNNKTFMEYFKPTAEKKKISLKILLLVDNASSHPSALMEMYKRNVFMPANITPILQPMDQGVILTFKSYYLINIYCKSIVAIHNTSSDESGRSKLKFWKGFTILDAIVNIHDSWEEVKISTVTGVWKKLIPTLMDDFERLKTSVEEVTEDVVEIARELELEVEPEDGTELLQSPDKTLTDEVLLLMNEQRKWFEMEFTSSEDAVNIAEMKTMHLEYLEYCTVDKVAVVFERIHSNFERSSTVDKILSYSITCYREIFHERKSQLMWLSYFNELPQPP</sequence>
<dbReference type="GeneTree" id="ENSGT00940000155163"/>
<dbReference type="EMBL" id="AQIB01133471">
    <property type="status" value="NOT_ANNOTATED_CDS"/>
    <property type="molecule type" value="Genomic_DNA"/>
</dbReference>
<dbReference type="InterPro" id="IPR004875">
    <property type="entry name" value="DDE_SF_endonuclease_dom"/>
</dbReference>
<evidence type="ECO:0000256" key="1">
    <source>
        <dbReference type="ARBA" id="ARBA00023125"/>
    </source>
</evidence>